<proteinExistence type="inferred from homology"/>
<feature type="binding site" evidence="6">
    <location>
        <position position="339"/>
    </location>
    <ligand>
        <name>Zn(2+)</name>
        <dbReference type="ChEBI" id="CHEBI:29105"/>
    </ligand>
</feature>
<keyword evidence="3 6" id="KW-0479">Metal-binding</keyword>
<dbReference type="HAMAP" id="MF_01871">
    <property type="entry name" value="DabA"/>
    <property type="match status" value="1"/>
</dbReference>
<keyword evidence="8" id="KW-1185">Reference proteome</keyword>
<comment type="cofactor">
    <cofactor evidence="6">
        <name>Zn(2+)</name>
        <dbReference type="ChEBI" id="CHEBI:29105"/>
    </cofactor>
</comment>
<reference evidence="7 8" key="1">
    <citation type="journal article" date="2009" name="Appl. Environ. Microbiol.">
        <title>Community genomic and proteomic analyses of chemoautotrophic iron-oxidizing "Leptospirillum rubarum" (Group II) and "Leptospirillum ferrodiazotrophum" (Group III) bacteria in acid mine drainage biofilms.</title>
        <authorList>
            <person name="Goltsman D.S."/>
            <person name="Denef V.J."/>
            <person name="Singer S.W."/>
            <person name="VerBerkmoes N.C."/>
            <person name="Lefsrud M."/>
            <person name="Mueller R.S."/>
            <person name="Dick G.J."/>
            <person name="Sun C.L."/>
            <person name="Wheeler K.E."/>
            <person name="Zemla A."/>
            <person name="Baker B.J."/>
            <person name="Hauser L."/>
            <person name="Land M."/>
            <person name="Shah M.B."/>
            <person name="Thelen M.P."/>
            <person name="Hettich R.L."/>
            <person name="Banfield J.F."/>
        </authorList>
    </citation>
    <scope>NUCLEOTIDE SEQUENCE [LARGE SCALE GENOMIC DNA]</scope>
</reference>
<evidence type="ECO:0000256" key="4">
    <source>
        <dbReference type="ARBA" id="ARBA00022833"/>
    </source>
</evidence>
<dbReference type="PANTHER" id="PTHR38344:SF1">
    <property type="entry name" value="INORGANIC CARBON TRANSPORTER SUBUNIT DABA-RELATED"/>
    <property type="match status" value="1"/>
</dbReference>
<comment type="function">
    <text evidence="6">Part of an energy-coupled inorganic carbon pump.</text>
</comment>
<comment type="subcellular location">
    <subcellularLocation>
        <location evidence="6">Cell membrane</location>
        <topology evidence="6">Peripheral membrane protein</topology>
    </subcellularLocation>
</comment>
<dbReference type="InterPro" id="IPR018752">
    <property type="entry name" value="DabA"/>
</dbReference>
<evidence type="ECO:0000256" key="3">
    <source>
        <dbReference type="ARBA" id="ARBA00022723"/>
    </source>
</evidence>
<feature type="binding site" evidence="6">
    <location>
        <position position="518"/>
    </location>
    <ligand>
        <name>Zn(2+)</name>
        <dbReference type="ChEBI" id="CHEBI:29105"/>
    </ligand>
</feature>
<evidence type="ECO:0000256" key="5">
    <source>
        <dbReference type="ARBA" id="ARBA00023136"/>
    </source>
</evidence>
<keyword evidence="5 6" id="KW-0472">Membrane</keyword>
<evidence type="ECO:0000256" key="1">
    <source>
        <dbReference type="ARBA" id="ARBA00022448"/>
    </source>
</evidence>
<feature type="binding site" evidence="6">
    <location>
        <position position="533"/>
    </location>
    <ligand>
        <name>Zn(2+)</name>
        <dbReference type="ChEBI" id="CHEBI:29105"/>
    </ligand>
</feature>
<dbReference type="GO" id="GO:0008270">
    <property type="term" value="F:zinc ion binding"/>
    <property type="evidence" value="ECO:0007669"/>
    <property type="project" value="UniProtKB-UniRule"/>
</dbReference>
<keyword evidence="4 6" id="KW-0862">Zinc</keyword>
<evidence type="ECO:0000256" key="6">
    <source>
        <dbReference type="HAMAP-Rule" id="MF_01871"/>
    </source>
</evidence>
<organism evidence="7 8">
    <name type="scientific">Leptospirillum ferrodiazotrophum</name>
    <dbReference type="NCBI Taxonomy" id="412449"/>
    <lineage>
        <taxon>Bacteria</taxon>
        <taxon>Pseudomonadati</taxon>
        <taxon>Nitrospirota</taxon>
        <taxon>Nitrospiria</taxon>
        <taxon>Nitrospirales</taxon>
        <taxon>Nitrospiraceae</taxon>
        <taxon>Leptospirillum</taxon>
    </lineage>
</organism>
<comment type="subunit">
    <text evidence="6">Forms a complex with DabB.</text>
</comment>
<accession>C6HUB5</accession>
<evidence type="ECO:0000313" key="8">
    <source>
        <dbReference type="Proteomes" id="UP000009374"/>
    </source>
</evidence>
<dbReference type="GO" id="GO:0005886">
    <property type="term" value="C:plasma membrane"/>
    <property type="evidence" value="ECO:0007669"/>
    <property type="project" value="UniProtKB-SubCell"/>
</dbReference>
<dbReference type="AlphaFoldDB" id="C6HUB5"/>
<dbReference type="EMBL" id="GG693853">
    <property type="protein sequence ID" value="EES53848.1"/>
    <property type="molecule type" value="Genomic_DNA"/>
</dbReference>
<protein>
    <recommendedName>
        <fullName evidence="6">Probable inorganic carbon transporter subunit DabA</fullName>
    </recommendedName>
</protein>
<dbReference type="PANTHER" id="PTHR38344">
    <property type="entry name" value="UPF0753 PROTEIN AQ_863"/>
    <property type="match status" value="1"/>
</dbReference>
<feature type="binding site" evidence="6">
    <location>
        <position position="337"/>
    </location>
    <ligand>
        <name>Zn(2+)</name>
        <dbReference type="ChEBI" id="CHEBI:29105"/>
    </ligand>
</feature>
<dbReference type="Proteomes" id="UP000009374">
    <property type="component" value="Unassembled WGS sequence"/>
</dbReference>
<comment type="similarity">
    <text evidence="6">Belongs to the inorganic carbon transporter (TC 9.A.2) DabA family.</text>
</comment>
<dbReference type="Pfam" id="PF10070">
    <property type="entry name" value="DabA"/>
    <property type="match status" value="1"/>
</dbReference>
<sequence length="821" mass="90899">MTMTETPQTALSEQIGRACRRIAPLWPLKHFVAVSPYFGMVDETMEAADRRLRRILGSGLSIPRDYLRDQLRSGRLTRDHIEIALSDLDSSLTATDVLMELEHPAPPLSPMPLLIPPIRSRIDGTPWESLVIDRITPVLASWFDMGQALWKNPWKSLSLYRAWHSQALIDRSPLFLGLSKADRIIANLPESPEETIRQTVELLPLPSELEEDRLHAALLSVGGWAAWSRYRLWQAELRGESDRTMEDLLAIRLAWETILYASFPGEALKELREETIENALKNRKAREERVVREQEIDRILRQAFETGYRAPLFARLAKAQPPSTDPAPLPRVRAVFCIDVRSEVFRRSLESVAPDIETGGFAGFFGIPAAVSSIGTHGSLSHLPVLFSPAYDIEERPNSRASTSSDELERRRERRLGLDKTWKIFKGSASSTFSFVEAAGILSAGKLLAGALGLGGETAPPRHRGLDREESSLLSPDLDFFEDGKGIPLEDRPRVALSVLRNMGITDRFPRIVLLVGHGATTVNNPQASALDCGACAGQSGEASARIAAALLNDPLTRGGLAALGIEIPETTHFLPALHATVTDRVTFFETDRLPATHREDLALLDRDLRKAGEVARQERALRFNMGGREREGSPELLDLFSERSKNWAEVRPEWALAGNASFIVAPRTLTRGLDLGGRAFLHDYDWQADTDFSTLELILTGPLVVGHWINMQYYGSVVDNAHFGSGNKVLHNVVGGAVGILEGNGGDLRTGLALQSLHDGERFIHEPLRLHVLVAAPSEAILRIVERHALLGNLVKGEWILLYRLLPGSLPERLKSTTPP</sequence>
<evidence type="ECO:0000256" key="2">
    <source>
        <dbReference type="ARBA" id="ARBA00022475"/>
    </source>
</evidence>
<keyword evidence="1 6" id="KW-0813">Transport</keyword>
<gene>
    <name evidence="6" type="primary">dabA</name>
    <name evidence="7" type="ORF">UBAL3_48660062</name>
</gene>
<evidence type="ECO:0000313" key="7">
    <source>
        <dbReference type="EMBL" id="EES53848.1"/>
    </source>
</evidence>
<keyword evidence="2 6" id="KW-1003">Cell membrane</keyword>
<name>C6HUB5_9BACT</name>